<dbReference type="Gene3D" id="3.30.2190.10">
    <property type="entry name" value="PG1857-like"/>
    <property type="match status" value="1"/>
</dbReference>
<dbReference type="Proteomes" id="UP000318946">
    <property type="component" value="Chromosome"/>
</dbReference>
<evidence type="ECO:0000313" key="3">
    <source>
        <dbReference type="Proteomes" id="UP000318946"/>
    </source>
</evidence>
<dbReference type="OrthoDB" id="8138867at2"/>
<dbReference type="GeneID" id="78341761"/>
<dbReference type="InterPro" id="IPR018594">
    <property type="entry name" value="DUF2023"/>
</dbReference>
<name>A0A4Y1WRM5_9BACT</name>
<evidence type="ECO:0000259" key="1">
    <source>
        <dbReference type="Pfam" id="PF09633"/>
    </source>
</evidence>
<proteinExistence type="predicted"/>
<reference evidence="3" key="1">
    <citation type="submission" date="2019-06" db="EMBL/GenBank/DDBJ databases">
        <title>Alistipes onderdonkii subsp. vulgaris subsp. nov., Alistipes dispar sp. nov. and Alistipes communis sp. nov., isolated from human faeces, and creation of Alistipes onderdonkii subsp. onderdonkii subsp. nov.</title>
        <authorList>
            <person name="Sakamoto M."/>
            <person name="Ikeyama N."/>
            <person name="Ogata Y."/>
            <person name="Suda W."/>
            <person name="Iino T."/>
            <person name="Hattori M."/>
            <person name="Ohkuma M."/>
        </authorList>
    </citation>
    <scope>NUCLEOTIDE SEQUENCE [LARGE SCALE GENOMIC DNA]</scope>
    <source>
        <strain evidence="3">5CBH24</strain>
    </source>
</reference>
<dbReference type="SUPFAM" id="SSF160448">
    <property type="entry name" value="PG1857-like"/>
    <property type="match status" value="1"/>
</dbReference>
<evidence type="ECO:0000313" key="2">
    <source>
        <dbReference type="EMBL" id="BBL03731.1"/>
    </source>
</evidence>
<feature type="domain" description="DUF2023" evidence="1">
    <location>
        <begin position="13"/>
        <end position="113"/>
    </location>
</feature>
<keyword evidence="3" id="KW-1185">Reference proteome</keyword>
<dbReference type="KEGG" id="acou:A5CBH24_10440"/>
<dbReference type="InterPro" id="IPR036780">
    <property type="entry name" value="PG1857-like_sf"/>
</dbReference>
<sequence>MSADDFNRHTDLKMLLHHIYEFQKGVRRLVLCTICPTCARLMAERLQARRIDYLVQPVTADKVNLYFGHRACLDAVRMFVHKPLNELSAEEDFMLGVMLGYDLPMQCERYCTRKRRPLPAVGAGG</sequence>
<dbReference type="EMBL" id="AP019735">
    <property type="protein sequence ID" value="BBL03731.1"/>
    <property type="molecule type" value="Genomic_DNA"/>
</dbReference>
<protein>
    <recommendedName>
        <fullName evidence="1">DUF2023 domain-containing protein</fullName>
    </recommendedName>
</protein>
<dbReference type="AlphaFoldDB" id="A0A4Y1WRM5"/>
<gene>
    <name evidence="2" type="ORF">A5CBH24_10440</name>
</gene>
<dbReference type="Pfam" id="PF09633">
    <property type="entry name" value="DUF2023"/>
    <property type="match status" value="1"/>
</dbReference>
<accession>A0A4Y1WRM5</accession>
<dbReference type="RefSeq" id="WP_019130802.1">
    <property type="nucleotide sequence ID" value="NZ_AP019735.1"/>
</dbReference>
<organism evidence="2 3">
    <name type="scientific">Alistipes communis</name>
    <dbReference type="NCBI Taxonomy" id="2585118"/>
    <lineage>
        <taxon>Bacteria</taxon>
        <taxon>Pseudomonadati</taxon>
        <taxon>Bacteroidota</taxon>
        <taxon>Bacteroidia</taxon>
        <taxon>Bacteroidales</taxon>
        <taxon>Rikenellaceae</taxon>
        <taxon>Alistipes</taxon>
    </lineage>
</organism>